<name>A0AAD4NVS3_9PLEO</name>
<keyword evidence="2" id="KW-1133">Transmembrane helix</keyword>
<reference evidence="3" key="1">
    <citation type="submission" date="2021-07" db="EMBL/GenBank/DDBJ databases">
        <title>Genome Resource of American Ginseng Black Spot Pathogen Alternaria panax.</title>
        <authorList>
            <person name="Qiu C."/>
            <person name="Wang W."/>
            <person name="Liu Z."/>
        </authorList>
    </citation>
    <scope>NUCLEOTIDE SEQUENCE</scope>
    <source>
        <strain evidence="3">BNCC115425</strain>
    </source>
</reference>
<evidence type="ECO:0000313" key="4">
    <source>
        <dbReference type="Proteomes" id="UP001199106"/>
    </source>
</evidence>
<proteinExistence type="predicted"/>
<organism evidence="3 4">
    <name type="scientific">Alternaria panax</name>
    <dbReference type="NCBI Taxonomy" id="48097"/>
    <lineage>
        <taxon>Eukaryota</taxon>
        <taxon>Fungi</taxon>
        <taxon>Dikarya</taxon>
        <taxon>Ascomycota</taxon>
        <taxon>Pezizomycotina</taxon>
        <taxon>Dothideomycetes</taxon>
        <taxon>Pleosporomycetidae</taxon>
        <taxon>Pleosporales</taxon>
        <taxon>Pleosporineae</taxon>
        <taxon>Pleosporaceae</taxon>
        <taxon>Alternaria</taxon>
        <taxon>Alternaria sect. Panax</taxon>
    </lineage>
</organism>
<keyword evidence="4" id="KW-1185">Reference proteome</keyword>
<sequence>MGIFGILDLPIFSNRFKFHIHIAQVVLVTVAIGLTVPRLFMNNVPRSRSSTIVLGMGGKSLILLVYLILSEHAPRFQRWHSYKAHAIIACLEVVFWSVVAGLMFKANVNYCKGTACGLSWIVIILAVTIIITEIVCSGISIREFREWKQAGKPKSIGPNHVRRSPFDDEESFQTVVAQPKEARVQAAERAYFYSEKRQAQPSHSRPHGESLWDAQDTLRSSRQERQHLSRRSEDRTHGREERYMHEMEQPPRYPGQQRYSPRGSR</sequence>
<feature type="transmembrane region" description="Helical" evidence="2">
    <location>
        <begin position="52"/>
        <end position="69"/>
    </location>
</feature>
<dbReference type="EMBL" id="JAANER010000001">
    <property type="protein sequence ID" value="KAG9196552.1"/>
    <property type="molecule type" value="Genomic_DNA"/>
</dbReference>
<feature type="transmembrane region" description="Helical" evidence="2">
    <location>
        <begin position="116"/>
        <end position="135"/>
    </location>
</feature>
<feature type="transmembrane region" description="Helical" evidence="2">
    <location>
        <begin position="84"/>
        <end position="104"/>
    </location>
</feature>
<evidence type="ECO:0000313" key="3">
    <source>
        <dbReference type="EMBL" id="KAG9196552.1"/>
    </source>
</evidence>
<keyword evidence="2" id="KW-0472">Membrane</keyword>
<feature type="region of interest" description="Disordered" evidence="1">
    <location>
        <begin position="195"/>
        <end position="265"/>
    </location>
</feature>
<protein>
    <submittedName>
        <fullName evidence="3">Uncharacterized protein</fullName>
    </submittedName>
</protein>
<feature type="transmembrane region" description="Helical" evidence="2">
    <location>
        <begin position="20"/>
        <end position="40"/>
    </location>
</feature>
<dbReference type="AlphaFoldDB" id="A0AAD4NVS3"/>
<feature type="compositionally biased region" description="Basic and acidic residues" evidence="1">
    <location>
        <begin position="219"/>
        <end position="249"/>
    </location>
</feature>
<accession>A0AAD4NVS3</accession>
<evidence type="ECO:0000256" key="2">
    <source>
        <dbReference type="SAM" id="Phobius"/>
    </source>
</evidence>
<dbReference type="Proteomes" id="UP001199106">
    <property type="component" value="Unassembled WGS sequence"/>
</dbReference>
<gene>
    <name evidence="3" type="ORF">G6011_01673</name>
</gene>
<keyword evidence="2" id="KW-0812">Transmembrane</keyword>
<evidence type="ECO:0000256" key="1">
    <source>
        <dbReference type="SAM" id="MobiDB-lite"/>
    </source>
</evidence>
<comment type="caution">
    <text evidence="3">The sequence shown here is derived from an EMBL/GenBank/DDBJ whole genome shotgun (WGS) entry which is preliminary data.</text>
</comment>